<protein>
    <submittedName>
        <fullName evidence="2">HdeD family acid-resistance protein</fullName>
    </submittedName>
</protein>
<keyword evidence="1" id="KW-0472">Membrane</keyword>
<sequence length="203" mass="21853">MVDLSRNWWALMLRGLVAILFGIAAIAWPGITLASLILLYGAFALVGGLFTIAAAIAGRPRGEQPWWAMLIDGLLGVAVGIVAFAWPGITALALLYLIAFWAVFTGVLEIIAAVRLRKEIEGEWLLAISGLLSVLFGMALIVRPMTGALAVVWLIGAYSIAFGVLQIVLGFRMRTWSHLMIHGIGQPGIKSSDSMIKRPPNFA</sequence>
<dbReference type="AlphaFoldDB" id="A0AAU7CAH1"/>
<dbReference type="GO" id="GO:0005886">
    <property type="term" value="C:plasma membrane"/>
    <property type="evidence" value="ECO:0007669"/>
    <property type="project" value="TreeGrafter"/>
</dbReference>
<organism evidence="2">
    <name type="scientific">Singulisphaera sp. Ch08</name>
    <dbReference type="NCBI Taxonomy" id="3120278"/>
    <lineage>
        <taxon>Bacteria</taxon>
        <taxon>Pseudomonadati</taxon>
        <taxon>Planctomycetota</taxon>
        <taxon>Planctomycetia</taxon>
        <taxon>Isosphaerales</taxon>
        <taxon>Isosphaeraceae</taxon>
        <taxon>Singulisphaera</taxon>
    </lineage>
</organism>
<dbReference type="PANTHER" id="PTHR34989:SF1">
    <property type="entry name" value="PROTEIN HDED"/>
    <property type="match status" value="1"/>
</dbReference>
<gene>
    <name evidence="2" type="ORF">V5E97_27830</name>
</gene>
<evidence type="ECO:0000256" key="1">
    <source>
        <dbReference type="SAM" id="Phobius"/>
    </source>
</evidence>
<feature type="transmembrane region" description="Helical" evidence="1">
    <location>
        <begin position="148"/>
        <end position="171"/>
    </location>
</feature>
<proteinExistence type="predicted"/>
<feature type="transmembrane region" description="Helical" evidence="1">
    <location>
        <begin position="124"/>
        <end position="142"/>
    </location>
</feature>
<feature type="transmembrane region" description="Helical" evidence="1">
    <location>
        <begin position="12"/>
        <end position="31"/>
    </location>
</feature>
<dbReference type="InterPro" id="IPR005325">
    <property type="entry name" value="DUF308_memb"/>
</dbReference>
<dbReference type="InterPro" id="IPR052712">
    <property type="entry name" value="Acid_resist_chaperone_HdeD"/>
</dbReference>
<evidence type="ECO:0000313" key="2">
    <source>
        <dbReference type="EMBL" id="XBH02115.1"/>
    </source>
</evidence>
<dbReference type="RefSeq" id="WP_406694858.1">
    <property type="nucleotide sequence ID" value="NZ_CP155447.1"/>
</dbReference>
<keyword evidence="1" id="KW-1133">Transmembrane helix</keyword>
<reference evidence="2" key="1">
    <citation type="submission" date="2024-05" db="EMBL/GenBank/DDBJ databases">
        <title>Planctomycetes of the genus Singulisphaera possess chitinolytic capabilities.</title>
        <authorList>
            <person name="Ivanova A."/>
        </authorList>
    </citation>
    <scope>NUCLEOTIDE SEQUENCE</scope>
    <source>
        <strain evidence="2">Ch08T</strain>
    </source>
</reference>
<keyword evidence="1" id="KW-0812">Transmembrane</keyword>
<dbReference type="EMBL" id="CP155447">
    <property type="protein sequence ID" value="XBH02115.1"/>
    <property type="molecule type" value="Genomic_DNA"/>
</dbReference>
<accession>A0AAU7CAH1</accession>
<dbReference type="PANTHER" id="PTHR34989">
    <property type="entry name" value="PROTEIN HDED"/>
    <property type="match status" value="1"/>
</dbReference>
<name>A0AAU7CAH1_9BACT</name>
<feature type="transmembrane region" description="Helical" evidence="1">
    <location>
        <begin position="92"/>
        <end position="112"/>
    </location>
</feature>
<feature type="transmembrane region" description="Helical" evidence="1">
    <location>
        <begin position="66"/>
        <end position="86"/>
    </location>
</feature>
<feature type="transmembrane region" description="Helical" evidence="1">
    <location>
        <begin position="37"/>
        <end position="57"/>
    </location>
</feature>
<dbReference type="Pfam" id="PF03729">
    <property type="entry name" value="DUF308"/>
    <property type="match status" value="1"/>
</dbReference>